<feature type="transmembrane region" description="Helical" evidence="1">
    <location>
        <begin position="39"/>
        <end position="58"/>
    </location>
</feature>
<feature type="transmembrane region" description="Helical" evidence="1">
    <location>
        <begin position="70"/>
        <end position="93"/>
    </location>
</feature>
<dbReference type="EMBL" id="NGFP01000026">
    <property type="protein sequence ID" value="OUC98081.1"/>
    <property type="molecule type" value="Genomic_DNA"/>
</dbReference>
<reference evidence="2 3" key="1">
    <citation type="submission" date="2017-05" db="EMBL/GenBank/DDBJ databases">
        <title>Biotechnological potential of actinobacteria isolated from South African environments.</title>
        <authorList>
            <person name="Le Roes-Hill M."/>
            <person name="Prins A."/>
            <person name="Durrell K.A."/>
        </authorList>
    </citation>
    <scope>NUCLEOTIDE SEQUENCE [LARGE SCALE GENOMIC DNA]</scope>
    <source>
        <strain evidence="2">M26</strain>
    </source>
</reference>
<dbReference type="InterPro" id="IPR007165">
    <property type="entry name" value="Phage_holin_4_2"/>
</dbReference>
<name>A0A243RSV3_9ACTN</name>
<gene>
    <name evidence="2" type="ORF">CA984_08500</name>
</gene>
<evidence type="ECO:0000313" key="3">
    <source>
        <dbReference type="Proteomes" id="UP000194761"/>
    </source>
</evidence>
<dbReference type="AlphaFoldDB" id="A0A243RSV3"/>
<comment type="caution">
    <text evidence="2">The sequence shown here is derived from an EMBL/GenBank/DDBJ whole genome shotgun (WGS) entry which is preliminary data.</text>
</comment>
<keyword evidence="1" id="KW-0812">Transmembrane</keyword>
<organism evidence="2 3">
    <name type="scientific">Streptosporangium minutum</name>
    <dbReference type="NCBI Taxonomy" id="569862"/>
    <lineage>
        <taxon>Bacteria</taxon>
        <taxon>Bacillati</taxon>
        <taxon>Actinomycetota</taxon>
        <taxon>Actinomycetes</taxon>
        <taxon>Streptosporangiales</taxon>
        <taxon>Streptosporangiaceae</taxon>
        <taxon>Streptosporangium</taxon>
    </lineage>
</organism>
<keyword evidence="1" id="KW-1133">Transmembrane helix</keyword>
<sequence length="128" mass="13634">MRGCANVKIIIKILAVAAALWVATQLVAGITVTTETTAKQIGTLLAVALLFGVVNTVLKPIIKTFGCAFYVLTLGLFALVVNAGLLLLTSWIAAQIHLPFHVDGFWPAFWGAIIVGLVSWLLDLVFGD</sequence>
<proteinExistence type="predicted"/>
<protein>
    <recommendedName>
        <fullName evidence="4">Phage holin family protein</fullName>
    </recommendedName>
</protein>
<accession>A0A243RSV3</accession>
<dbReference type="PANTHER" id="PTHR37309:SF1">
    <property type="entry name" value="SLR0284 PROTEIN"/>
    <property type="match status" value="1"/>
</dbReference>
<keyword evidence="3" id="KW-1185">Reference proteome</keyword>
<dbReference type="PANTHER" id="PTHR37309">
    <property type="entry name" value="SLR0284 PROTEIN"/>
    <property type="match status" value="1"/>
</dbReference>
<dbReference type="Pfam" id="PF04020">
    <property type="entry name" value="Phage_holin_4_2"/>
    <property type="match status" value="1"/>
</dbReference>
<feature type="transmembrane region" description="Helical" evidence="1">
    <location>
        <begin position="105"/>
        <end position="126"/>
    </location>
</feature>
<evidence type="ECO:0000256" key="1">
    <source>
        <dbReference type="SAM" id="Phobius"/>
    </source>
</evidence>
<evidence type="ECO:0000313" key="2">
    <source>
        <dbReference type="EMBL" id="OUC98081.1"/>
    </source>
</evidence>
<dbReference type="Proteomes" id="UP000194761">
    <property type="component" value="Unassembled WGS sequence"/>
</dbReference>
<evidence type="ECO:0008006" key="4">
    <source>
        <dbReference type="Google" id="ProtNLM"/>
    </source>
</evidence>
<keyword evidence="1" id="KW-0472">Membrane</keyword>